<feature type="transmembrane region" description="Helical" evidence="1">
    <location>
        <begin position="191"/>
        <end position="215"/>
    </location>
</feature>
<keyword evidence="3" id="KW-1185">Reference proteome</keyword>
<evidence type="ECO:0000256" key="1">
    <source>
        <dbReference type="SAM" id="Phobius"/>
    </source>
</evidence>
<dbReference type="RefSeq" id="WP_033507187.1">
    <property type="nucleotide sequence ID" value="NZ_JGYX01000002.1"/>
</dbReference>
<sequence length="254" mass="25994">MIQTQSSAQTAEQPDAIPFPKVVAVQVCAYVVLVAVSACSPMRDLQGAVHVAYTTVPVVAAMALFTWCSSLRDGLAGRVIAAVAGALSLACAVGQSLGALFFPVRATGAEGTEPVGFYPQETWAAGVVGLLVALVLVSFARQMAREDRSHLIRSLSHGVTGGVAMIAAPGWCFLPDLFAGCRAADGGPALTVAWAGCAVIAVLAVLLGIASYLWARDANPVEGAAHPWLGIGLMPVMFLGPVVAVAGLITTLLV</sequence>
<keyword evidence="1" id="KW-0472">Membrane</keyword>
<proteinExistence type="predicted"/>
<organism evidence="2 3">
    <name type="scientific">Bifidobacterium pullorum subsp. gallinarum</name>
    <dbReference type="NCBI Taxonomy" id="78344"/>
    <lineage>
        <taxon>Bacteria</taxon>
        <taxon>Bacillati</taxon>
        <taxon>Actinomycetota</taxon>
        <taxon>Actinomycetes</taxon>
        <taxon>Bifidobacteriales</taxon>
        <taxon>Bifidobacteriaceae</taxon>
        <taxon>Bifidobacterium</taxon>
    </lineage>
</organism>
<evidence type="ECO:0000313" key="2">
    <source>
        <dbReference type="EMBL" id="KFI61377.1"/>
    </source>
</evidence>
<feature type="transmembrane region" description="Helical" evidence="1">
    <location>
        <begin position="50"/>
        <end position="67"/>
    </location>
</feature>
<feature type="transmembrane region" description="Helical" evidence="1">
    <location>
        <begin position="79"/>
        <end position="102"/>
    </location>
</feature>
<dbReference type="AlphaFoldDB" id="A0A087ARH7"/>
<feature type="transmembrane region" description="Helical" evidence="1">
    <location>
        <begin position="122"/>
        <end position="139"/>
    </location>
</feature>
<keyword evidence="1" id="KW-1133">Transmembrane helix</keyword>
<dbReference type="Proteomes" id="UP000029046">
    <property type="component" value="Unassembled WGS sequence"/>
</dbReference>
<evidence type="ECO:0000313" key="3">
    <source>
        <dbReference type="Proteomes" id="UP000029046"/>
    </source>
</evidence>
<dbReference type="eggNOG" id="ENOG5030NNB">
    <property type="taxonomic scope" value="Bacteria"/>
</dbReference>
<accession>A0A087ARH7</accession>
<feature type="transmembrane region" description="Helical" evidence="1">
    <location>
        <begin position="227"/>
        <end position="253"/>
    </location>
</feature>
<dbReference type="EMBL" id="JGYX01000002">
    <property type="protein sequence ID" value="KFI61377.1"/>
    <property type="molecule type" value="Genomic_DNA"/>
</dbReference>
<gene>
    <name evidence="2" type="ORF">BIGA_0826</name>
</gene>
<comment type="caution">
    <text evidence="2">The sequence shown here is derived from an EMBL/GenBank/DDBJ whole genome shotgun (WGS) entry which is preliminary data.</text>
</comment>
<name>A0A087ARH7_9BIFI</name>
<reference evidence="2 3" key="1">
    <citation type="submission" date="2014-03" db="EMBL/GenBank/DDBJ databases">
        <title>Genomics of Bifidobacteria.</title>
        <authorList>
            <person name="Ventura M."/>
            <person name="Milani C."/>
            <person name="Lugli G.A."/>
        </authorList>
    </citation>
    <scope>NUCLEOTIDE SEQUENCE [LARGE SCALE GENOMIC DNA]</scope>
    <source>
        <strain evidence="2 3">LMG 11586</strain>
    </source>
</reference>
<keyword evidence="1" id="KW-0812">Transmembrane</keyword>
<protein>
    <submittedName>
        <fullName evidence="2">Uncharacterized protein</fullName>
    </submittedName>
</protein>
<dbReference type="OrthoDB" id="3238956at2"/>
<feature type="transmembrane region" description="Helical" evidence="1">
    <location>
        <begin position="151"/>
        <end position="171"/>
    </location>
</feature>